<evidence type="ECO:0000259" key="2">
    <source>
        <dbReference type="Pfam" id="PF20703"/>
    </source>
</evidence>
<dbReference type="AlphaFoldDB" id="A0A4R4ABP6"/>
<dbReference type="InterPro" id="IPR045437">
    <property type="entry name" value="EAD8"/>
</dbReference>
<feature type="domain" description="Novel STAND NTPase 1" evidence="2">
    <location>
        <begin position="119"/>
        <end position="539"/>
    </location>
</feature>
<comment type="caution">
    <text evidence="3">The sequence shown here is derived from an EMBL/GenBank/DDBJ whole genome shotgun (WGS) entry which is preliminary data.</text>
</comment>
<evidence type="ECO:0000313" key="3">
    <source>
        <dbReference type="EMBL" id="TCW36458.1"/>
    </source>
</evidence>
<dbReference type="SUPFAM" id="SSF52540">
    <property type="entry name" value="P-loop containing nucleoside triphosphate hydrolases"/>
    <property type="match status" value="1"/>
</dbReference>
<dbReference type="Proteomes" id="UP000295247">
    <property type="component" value="Unassembled WGS sequence"/>
</dbReference>
<protein>
    <recommendedName>
        <fullName evidence="5">AAA ATPase-like protein</fullName>
    </recommendedName>
</protein>
<dbReference type="InterPro" id="IPR027417">
    <property type="entry name" value="P-loop_NTPase"/>
</dbReference>
<name>A0A4R4ABP6_MARGR</name>
<gene>
    <name evidence="3" type="ORF">EDC29_104251</name>
</gene>
<dbReference type="RefSeq" id="WP_132229482.1">
    <property type="nucleotide sequence ID" value="NZ_NRRH01000052.1"/>
</dbReference>
<dbReference type="InterPro" id="IPR049052">
    <property type="entry name" value="nSTAND1"/>
</dbReference>
<dbReference type="EMBL" id="SMDC01000004">
    <property type="protein sequence ID" value="TCW36458.1"/>
    <property type="molecule type" value="Genomic_DNA"/>
</dbReference>
<organism evidence="3 4">
    <name type="scientific">Marichromatium gracile</name>
    <name type="common">Chromatium gracile</name>
    <dbReference type="NCBI Taxonomy" id="1048"/>
    <lineage>
        <taxon>Bacteria</taxon>
        <taxon>Pseudomonadati</taxon>
        <taxon>Pseudomonadota</taxon>
        <taxon>Gammaproteobacteria</taxon>
        <taxon>Chromatiales</taxon>
        <taxon>Chromatiaceae</taxon>
        <taxon>Marichromatium</taxon>
    </lineage>
</organism>
<reference evidence="3 4" key="1">
    <citation type="submission" date="2019-03" db="EMBL/GenBank/DDBJ databases">
        <title>Genomic Encyclopedia of Type Strains, Phase IV (KMG-IV): sequencing the most valuable type-strain genomes for metagenomic binning, comparative biology and taxonomic classification.</title>
        <authorList>
            <person name="Goeker M."/>
        </authorList>
    </citation>
    <scope>NUCLEOTIDE SEQUENCE [LARGE SCALE GENOMIC DNA]</scope>
    <source>
        <strain evidence="3 4">DSM 203</strain>
    </source>
</reference>
<dbReference type="Gene3D" id="3.40.50.300">
    <property type="entry name" value="P-loop containing nucleotide triphosphate hydrolases"/>
    <property type="match status" value="1"/>
</dbReference>
<evidence type="ECO:0008006" key="5">
    <source>
        <dbReference type="Google" id="ProtNLM"/>
    </source>
</evidence>
<sequence length="736" mass="83152">MEIEHDVLVGLEKLLLSLPEWGQREWRLRFAQKALGKKHPVIERVRWGGTARDVAWDLVSNCEDFPQPTPYNVSPLCSLLIGVRDNDGIFDKKLSDSILFFEKKLRCDFLDNPEWFHDPYPGMKPLMNSQSSIFFGRKKEVRDLVEKIKLNKNRLILVAGASGAGKSSLVHAGVWAKLSILENEPIAGSSKWVITSMTPACNDRDPFKSLVASLKDVPGFNYPYEEADALRQDLSFFSVLIRNVLCERPKESRWLLILDQFEELFTSIEPGLAKYFIDEFLAAAIANDRFNVVATVRSDFLGNCLSHDLLIKEINGGAIFTLGLPGAAAMVEIIKYPISKVRLSNPIEIEEELVDKLVSDAGGHVGGLAILAFVLKDLYGKCKDSGKITSKDYEEGLDFYVKKYAENAVKKSGVSSEEVLPRIFSRLLAIQHKGPPAKLREKLDFWKEDPDAICLIDALADKDVRLLVKSNEGVGFDLPEKDAVEIGCAYDATVEVAHEALFNAWPALSKWINDSRIGIMRRPQVEFDADVWDSEGRPDRRLYKKDIIVEIRKEFESAFIWDCIARNSNVAHFLARDNERELFDLTLHAFCEKKSNDDLVALLRTLTAESRSAEVIQLLGSKIAKEKNEVADWLRSGITAIVKGLEKGLDIDWHWRRLRLGDLLAALGDCREGVGVRDGLPNIVWKDIPAGRFVWQEKEIRETGFYKIAQYPVTNAQYSLFLESKDYADPKWWGGV</sequence>
<evidence type="ECO:0000313" key="4">
    <source>
        <dbReference type="Proteomes" id="UP000295247"/>
    </source>
</evidence>
<feature type="domain" description="Effector-associated" evidence="1">
    <location>
        <begin position="11"/>
        <end position="94"/>
    </location>
</feature>
<accession>A0A4R4ABP6</accession>
<proteinExistence type="predicted"/>
<dbReference type="Pfam" id="PF20703">
    <property type="entry name" value="nSTAND1"/>
    <property type="match status" value="1"/>
</dbReference>
<evidence type="ECO:0000259" key="1">
    <source>
        <dbReference type="Pfam" id="PF19961"/>
    </source>
</evidence>
<dbReference type="Pfam" id="PF19961">
    <property type="entry name" value="EAD8"/>
    <property type="match status" value="1"/>
</dbReference>